<proteinExistence type="predicted"/>
<dbReference type="Gene3D" id="1.10.10.10">
    <property type="entry name" value="Winged helix-like DNA-binding domain superfamily/Winged helix DNA-binding domain"/>
    <property type="match status" value="1"/>
</dbReference>
<dbReference type="InterPro" id="IPR036388">
    <property type="entry name" value="WH-like_DNA-bd_sf"/>
</dbReference>
<dbReference type="InterPro" id="IPR049945">
    <property type="entry name" value="AAA_22"/>
</dbReference>
<organism evidence="2 3">
    <name type="scientific">Deinococcus radiotolerans</name>
    <dbReference type="NCBI Taxonomy" id="1309407"/>
    <lineage>
        <taxon>Bacteria</taxon>
        <taxon>Thermotogati</taxon>
        <taxon>Deinococcota</taxon>
        <taxon>Deinococci</taxon>
        <taxon>Deinococcales</taxon>
        <taxon>Deinococcaceae</taxon>
        <taxon>Deinococcus</taxon>
    </lineage>
</organism>
<evidence type="ECO:0000259" key="1">
    <source>
        <dbReference type="SMART" id="SM01043"/>
    </source>
</evidence>
<dbReference type="PRINTS" id="PR00364">
    <property type="entry name" value="DISEASERSIST"/>
</dbReference>
<dbReference type="EMBL" id="BMPE01000009">
    <property type="protein sequence ID" value="GGL08610.1"/>
    <property type="molecule type" value="Genomic_DNA"/>
</dbReference>
<protein>
    <recommendedName>
        <fullName evidence="1">Bacterial transcriptional activator domain-containing protein</fullName>
    </recommendedName>
</protein>
<evidence type="ECO:0000313" key="3">
    <source>
        <dbReference type="Proteomes" id="UP000604341"/>
    </source>
</evidence>
<evidence type="ECO:0000313" key="2">
    <source>
        <dbReference type="EMBL" id="GGL08610.1"/>
    </source>
</evidence>
<accession>A0ABQ2FMV2</accession>
<dbReference type="Pfam" id="PF13424">
    <property type="entry name" value="TPR_12"/>
    <property type="match status" value="1"/>
</dbReference>
<gene>
    <name evidence="2" type="ORF">GCM10010844_29220</name>
</gene>
<dbReference type="SUPFAM" id="SSF52540">
    <property type="entry name" value="P-loop containing nucleoside triphosphate hydrolases"/>
    <property type="match status" value="1"/>
</dbReference>
<sequence length="991" mass="108267">MTEGVQLHVQVPGHPGRPAVGLDLLGPFRLALDGQPIEIRSLKGRALLSVLALEGATSRERLATLLWQREDQRALLSLRNALLAIRRDLGAHQGVLGVDGRHLSLLGPLDSDVSRMAAVSGTDLISLWRGPALQDLTVRDSPPWDEWQDRHAAALTARYVRCLHDAALKAARAGDLRLSERLATHALSVDPLSEEVASHLIHLYATTDRPDAARHLSEQFRREVQPALFTPVQAPSIQITRPAPITLPTPLTSFVGRHQERHLLLEALTAPDTRLVTVYGPGGIGKTRLAAEVARAFAALPGVTGVVHVDLNELSRPGDLAGALAERLGLPPSRDLWPDLQRHLEQQHALIVLDSFEGALSETPALLNLLRHSPRLRALVTSRQILGSDAETVLHLGGLSLPDPAATWPAGYGSEAVQLFEQRARQANLAFSLTPELLPLVARVCRDVDGTPLALELAAAWLRYTTLTDLAHALDTDVLALASPHHDPPPRHSSMRAVFEQSWQRLTARGRSALSSLGVFPVSFSSAAALAVTALGPADLQALIDDSMLSFDGRRYRFHPLLRQFVQERLRESPALHRTLMDRHAAYYLDQLGQLSAAASGGLSESLLTFLRAEEGHVLQGVEWSAAQGDYARLPGIVEAIQWDFALRSRVADALTLLRRLLNQVPPQEVRWAHVRAALLTSLGWYEQFVGDLNEAQALCTEALEHARLAGNDLQICRAASGLGEVYFRTGRSWLAVPLFTEAARLAGQDAVRTFRIQANLGAALAFTGQLSEARKTFEATRRALDSGRVNQPMDAVIHAAREGVAAMEALDFTQAVTAFERGLTQAQRIHSEGQMWGLRGWLAAAYVERAQQLGTPEDLLEARRICRAALGHDARCADPIPLALLHGVNGYLAHLVGDTELAGREVRLSLQLALRSGSILGMLWSIPFFVQVVHLTGRHRAVCARIYASSCSDPWTRWHLARHWPEFAQHPHAPDDHTDLASLIAALLAV</sequence>
<keyword evidence="3" id="KW-1185">Reference proteome</keyword>
<dbReference type="Proteomes" id="UP000604341">
    <property type="component" value="Unassembled WGS sequence"/>
</dbReference>
<feature type="domain" description="Bacterial transcriptional activator" evidence="1">
    <location>
        <begin position="111"/>
        <end position="233"/>
    </location>
</feature>
<name>A0ABQ2FMV2_9DEIO</name>
<comment type="caution">
    <text evidence="2">The sequence shown here is derived from an EMBL/GenBank/DDBJ whole genome shotgun (WGS) entry which is preliminary data.</text>
</comment>
<dbReference type="SMART" id="SM01043">
    <property type="entry name" value="BTAD"/>
    <property type="match status" value="1"/>
</dbReference>
<dbReference type="InterPro" id="IPR011990">
    <property type="entry name" value="TPR-like_helical_dom_sf"/>
</dbReference>
<dbReference type="SUPFAM" id="SSF48452">
    <property type="entry name" value="TPR-like"/>
    <property type="match status" value="1"/>
</dbReference>
<dbReference type="RefSeq" id="WP_189069726.1">
    <property type="nucleotide sequence ID" value="NZ_BMPE01000009.1"/>
</dbReference>
<dbReference type="Gene3D" id="3.40.50.300">
    <property type="entry name" value="P-loop containing nucleotide triphosphate hydrolases"/>
    <property type="match status" value="1"/>
</dbReference>
<dbReference type="PANTHER" id="PTHR47691:SF3">
    <property type="entry name" value="HTH-TYPE TRANSCRIPTIONAL REGULATOR RV0890C-RELATED"/>
    <property type="match status" value="1"/>
</dbReference>
<dbReference type="InterPro" id="IPR027417">
    <property type="entry name" value="P-loop_NTPase"/>
</dbReference>
<dbReference type="Pfam" id="PF13401">
    <property type="entry name" value="AAA_22"/>
    <property type="match status" value="1"/>
</dbReference>
<dbReference type="InterPro" id="IPR005158">
    <property type="entry name" value="BTAD"/>
</dbReference>
<reference evidence="3" key="1">
    <citation type="journal article" date="2019" name="Int. J. Syst. Evol. Microbiol.">
        <title>The Global Catalogue of Microorganisms (GCM) 10K type strain sequencing project: providing services to taxonomists for standard genome sequencing and annotation.</title>
        <authorList>
            <consortium name="The Broad Institute Genomics Platform"/>
            <consortium name="The Broad Institute Genome Sequencing Center for Infectious Disease"/>
            <person name="Wu L."/>
            <person name="Ma J."/>
        </authorList>
    </citation>
    <scope>NUCLEOTIDE SEQUENCE [LARGE SCALE GENOMIC DNA]</scope>
    <source>
        <strain evidence="3">JCM 19173</strain>
    </source>
</reference>
<dbReference type="PANTHER" id="PTHR47691">
    <property type="entry name" value="REGULATOR-RELATED"/>
    <property type="match status" value="1"/>
</dbReference>
<dbReference type="Gene3D" id="1.25.40.10">
    <property type="entry name" value="Tetratricopeptide repeat domain"/>
    <property type="match status" value="2"/>
</dbReference>